<evidence type="ECO:0000256" key="10">
    <source>
        <dbReference type="ARBA" id="ARBA00023242"/>
    </source>
</evidence>
<feature type="region of interest" description="Disordered" evidence="14">
    <location>
        <begin position="1"/>
        <end position="469"/>
    </location>
</feature>
<feature type="compositionally biased region" description="Polar residues" evidence="14">
    <location>
        <begin position="233"/>
        <end position="248"/>
    </location>
</feature>
<feature type="compositionally biased region" description="Polar residues" evidence="14">
    <location>
        <begin position="1"/>
        <end position="11"/>
    </location>
</feature>
<keyword evidence="8" id="KW-0811">Translocation</keyword>
<feature type="compositionally biased region" description="Low complexity" evidence="14">
    <location>
        <begin position="171"/>
        <end position="180"/>
    </location>
</feature>
<dbReference type="FunFam" id="1.20.5.170:FF:000040">
    <property type="entry name" value="Nuclear pore glycoprotein p62"/>
    <property type="match status" value="1"/>
</dbReference>
<feature type="compositionally biased region" description="Polar residues" evidence="14">
    <location>
        <begin position="258"/>
        <end position="272"/>
    </location>
</feature>
<feature type="compositionally biased region" description="Low complexity" evidence="14">
    <location>
        <begin position="124"/>
        <end position="139"/>
    </location>
</feature>
<feature type="compositionally biased region" description="Low complexity" evidence="14">
    <location>
        <begin position="402"/>
        <end position="457"/>
    </location>
</feature>
<evidence type="ECO:0000256" key="5">
    <source>
        <dbReference type="ARBA" id="ARBA00022448"/>
    </source>
</evidence>
<dbReference type="Proteomes" id="UP000184188">
    <property type="component" value="Unassembled WGS sequence"/>
</dbReference>
<evidence type="ECO:0000259" key="15">
    <source>
        <dbReference type="Pfam" id="PF05064"/>
    </source>
</evidence>
<evidence type="ECO:0000256" key="4">
    <source>
        <dbReference type="ARBA" id="ARBA00005911"/>
    </source>
</evidence>
<comment type="subcellular location">
    <subcellularLocation>
        <location evidence="1">Nucleus membrane</location>
        <topology evidence="1">Peripheral membrane protein</topology>
        <orientation evidence="1">Cytoplasmic side</orientation>
    </subcellularLocation>
    <subcellularLocation>
        <location evidence="3">Nucleus membrane</location>
        <topology evidence="3">Peripheral membrane protein</topology>
        <orientation evidence="3">Nucleoplasmic side</orientation>
    </subcellularLocation>
    <subcellularLocation>
        <location evidence="2">Nucleus</location>
        <location evidence="2">Nuclear pore complex</location>
    </subcellularLocation>
</comment>
<organism evidence="16 17">
    <name type="scientific">Penicilliopsis zonata CBS 506.65</name>
    <dbReference type="NCBI Taxonomy" id="1073090"/>
    <lineage>
        <taxon>Eukaryota</taxon>
        <taxon>Fungi</taxon>
        <taxon>Dikarya</taxon>
        <taxon>Ascomycota</taxon>
        <taxon>Pezizomycotina</taxon>
        <taxon>Eurotiomycetes</taxon>
        <taxon>Eurotiomycetidae</taxon>
        <taxon>Eurotiales</taxon>
        <taxon>Aspergillaceae</taxon>
        <taxon>Penicilliopsis</taxon>
    </lineage>
</organism>
<dbReference type="VEuPathDB" id="FungiDB:ASPZODRAFT_127324"/>
<dbReference type="AlphaFoldDB" id="A0A1L9SVN9"/>
<dbReference type="GO" id="GO:0017056">
    <property type="term" value="F:structural constituent of nuclear pore"/>
    <property type="evidence" value="ECO:0007669"/>
    <property type="project" value="InterPro"/>
</dbReference>
<keyword evidence="7" id="KW-0653">Protein transport</keyword>
<dbReference type="GO" id="GO:0006606">
    <property type="term" value="P:protein import into nucleus"/>
    <property type="evidence" value="ECO:0007669"/>
    <property type="project" value="TreeGrafter"/>
</dbReference>
<dbReference type="EMBL" id="KV878336">
    <property type="protein sequence ID" value="OJJ51275.1"/>
    <property type="molecule type" value="Genomic_DNA"/>
</dbReference>
<dbReference type="GO" id="GO:0031965">
    <property type="term" value="C:nuclear membrane"/>
    <property type="evidence" value="ECO:0007669"/>
    <property type="project" value="UniProtKB-SubCell"/>
</dbReference>
<dbReference type="GO" id="GO:0005543">
    <property type="term" value="F:phospholipid binding"/>
    <property type="evidence" value="ECO:0007669"/>
    <property type="project" value="TreeGrafter"/>
</dbReference>
<name>A0A1L9SVN9_9EURO</name>
<evidence type="ECO:0000256" key="8">
    <source>
        <dbReference type="ARBA" id="ARBA00023010"/>
    </source>
</evidence>
<dbReference type="GeneID" id="34608183"/>
<dbReference type="InterPro" id="IPR007758">
    <property type="entry name" value="Nucleoporin_NSP1_C"/>
</dbReference>
<evidence type="ECO:0000256" key="13">
    <source>
        <dbReference type="ARBA" id="ARBA00081079"/>
    </source>
</evidence>
<evidence type="ECO:0000256" key="7">
    <source>
        <dbReference type="ARBA" id="ARBA00022927"/>
    </source>
</evidence>
<dbReference type="Gene3D" id="1.20.5.170">
    <property type="match status" value="1"/>
</dbReference>
<evidence type="ECO:0000256" key="2">
    <source>
        <dbReference type="ARBA" id="ARBA00004567"/>
    </source>
</evidence>
<feature type="compositionally biased region" description="Low complexity" evidence="14">
    <location>
        <begin position="198"/>
        <end position="232"/>
    </location>
</feature>
<gene>
    <name evidence="16" type="ORF">ASPZODRAFT_127324</name>
</gene>
<keyword evidence="9" id="KW-0906">Nuclear pore complex</keyword>
<proteinExistence type="inferred from homology"/>
<dbReference type="GO" id="GO:0044613">
    <property type="term" value="C:nuclear pore central transport channel"/>
    <property type="evidence" value="ECO:0007669"/>
    <property type="project" value="TreeGrafter"/>
</dbReference>
<dbReference type="GO" id="GO:0051028">
    <property type="term" value="P:mRNA transport"/>
    <property type="evidence" value="ECO:0007669"/>
    <property type="project" value="UniProtKB-KW"/>
</dbReference>
<evidence type="ECO:0000256" key="11">
    <source>
        <dbReference type="ARBA" id="ARBA00068864"/>
    </source>
</evidence>
<protein>
    <recommendedName>
        <fullName evidence="11">Nucleoporin NSP1</fullName>
    </recommendedName>
    <alternativeName>
        <fullName evidence="12">Nuclear pore protein NSP1</fullName>
    </alternativeName>
    <alternativeName>
        <fullName evidence="13">Nucleoskeletal-like protein</fullName>
    </alternativeName>
</protein>
<keyword evidence="17" id="KW-1185">Reference proteome</keyword>
<feature type="compositionally biased region" description="Low complexity" evidence="14">
    <location>
        <begin position="77"/>
        <end position="94"/>
    </location>
</feature>
<dbReference type="Pfam" id="PF05064">
    <property type="entry name" value="Nsp1_C"/>
    <property type="match status" value="1"/>
</dbReference>
<sequence>MSKTPSFSFGTPATGAPSGGNLFGSANTSSPFGTNSQNTSSAPAAKGLFGNVGAATTGAPSPLFGSGSTPGQAPSLFGSNTAGATGASAFSFGAQNQSSTPAQPSPFGATPSTANKTTEAATPGQTSTIGGATTTTPLGLFGGAKATPAPSGGGGLFNTTSTTPAGPPPQATTTAGQGQSLFGQAAQKPAGNLFGGMTTSAPSTTTATPSLTAVTSTTTLGGTSQPQSSGGLFTSNTPKQPMFGSTPSAAPAGGLFGNLNTSKPAESTTPSGTAGGAPSLFGAPATAATQGAPSLFKLPSAGTDSTPKSAFTPTTTATAGQPSATPATSTATPQKSLFPSLGGTTTSATPSSTPAAAPLGGGGLFSGLGAAKPATTSAAPGTPTTTTPATQPPAAAGGGLFGAKPAEKPAAAAQPPTTAATAATPTAATPAAAAATGATGAASAATGGAALGASTAGPTPPAQSRLKNKTMDEIITRWATDLTKYQKDFRQQAEKVAEWDRMLIENGTKVQKIFSSTVDAERATQEVERQLASVEGQQDELASWLDRYEREIDEMMSKQVGLGDALQGPDQERERTYKTAERLSERLDEMGKDLTSMIEEVNSASSTLSKTNKADEPISQIVRILNSHLSQLQLIDQGTAELQAKVSAAQKSSQNLSSRLGHGFSGAGAGGSAADDFYRSYMGRR</sequence>
<feature type="compositionally biased region" description="Low complexity" evidence="14">
    <location>
        <begin position="305"/>
        <end position="358"/>
    </location>
</feature>
<comment type="similarity">
    <text evidence="4">Belongs to the nucleoporin NSP1/NUP62 family.</text>
</comment>
<dbReference type="PANTHER" id="PTHR12084:SF0">
    <property type="entry name" value="NUCLEAR PORE GLYCOPROTEIN P62"/>
    <property type="match status" value="1"/>
</dbReference>
<keyword evidence="6" id="KW-0509">mRNA transport</keyword>
<evidence type="ECO:0000313" key="17">
    <source>
        <dbReference type="Proteomes" id="UP000184188"/>
    </source>
</evidence>
<evidence type="ECO:0000256" key="3">
    <source>
        <dbReference type="ARBA" id="ARBA00004620"/>
    </source>
</evidence>
<dbReference type="OrthoDB" id="344345at2759"/>
<feature type="compositionally biased region" description="Polar residues" evidence="14">
    <location>
        <begin position="110"/>
        <end position="120"/>
    </location>
</feature>
<keyword evidence="10" id="KW-0539">Nucleus</keyword>
<feature type="compositionally biased region" description="Low complexity" evidence="14">
    <location>
        <begin position="282"/>
        <end position="293"/>
    </location>
</feature>
<keyword evidence="5" id="KW-0813">Transport</keyword>
<dbReference type="GO" id="GO:0006405">
    <property type="term" value="P:RNA export from nucleus"/>
    <property type="evidence" value="ECO:0007669"/>
    <property type="project" value="TreeGrafter"/>
</dbReference>
<feature type="compositionally biased region" description="Polar residues" evidence="14">
    <location>
        <begin position="24"/>
        <end position="42"/>
    </location>
</feature>
<dbReference type="InterPro" id="IPR026010">
    <property type="entry name" value="NSP1/NUP62"/>
</dbReference>
<dbReference type="STRING" id="1073090.A0A1L9SVN9"/>
<evidence type="ECO:0000256" key="12">
    <source>
        <dbReference type="ARBA" id="ARBA00078941"/>
    </source>
</evidence>
<dbReference type="PANTHER" id="PTHR12084">
    <property type="entry name" value="NUCLEAR PORE GLYCOPROTEIN P62-RELATED"/>
    <property type="match status" value="1"/>
</dbReference>
<evidence type="ECO:0000313" key="16">
    <source>
        <dbReference type="EMBL" id="OJJ51275.1"/>
    </source>
</evidence>
<evidence type="ECO:0000256" key="9">
    <source>
        <dbReference type="ARBA" id="ARBA00023132"/>
    </source>
</evidence>
<evidence type="ECO:0000256" key="6">
    <source>
        <dbReference type="ARBA" id="ARBA00022816"/>
    </source>
</evidence>
<feature type="domain" description="Nucleoporin NSP1-like C-terminal" evidence="15">
    <location>
        <begin position="458"/>
        <end position="560"/>
    </location>
</feature>
<feature type="compositionally biased region" description="Low complexity" evidence="14">
    <location>
        <begin position="367"/>
        <end position="395"/>
    </location>
</feature>
<accession>A0A1L9SVN9</accession>
<evidence type="ECO:0000256" key="1">
    <source>
        <dbReference type="ARBA" id="ARBA00004335"/>
    </source>
</evidence>
<reference evidence="17" key="1">
    <citation type="journal article" date="2017" name="Genome Biol.">
        <title>Comparative genomics reveals high biological diversity and specific adaptations in the industrially and medically important fungal genus Aspergillus.</title>
        <authorList>
            <person name="de Vries R.P."/>
            <person name="Riley R."/>
            <person name="Wiebenga A."/>
            <person name="Aguilar-Osorio G."/>
            <person name="Amillis S."/>
            <person name="Uchima C.A."/>
            <person name="Anderluh G."/>
            <person name="Asadollahi M."/>
            <person name="Askin M."/>
            <person name="Barry K."/>
            <person name="Battaglia E."/>
            <person name="Bayram O."/>
            <person name="Benocci T."/>
            <person name="Braus-Stromeyer S.A."/>
            <person name="Caldana C."/>
            <person name="Canovas D."/>
            <person name="Cerqueira G.C."/>
            <person name="Chen F."/>
            <person name="Chen W."/>
            <person name="Choi C."/>
            <person name="Clum A."/>
            <person name="Dos Santos R.A."/>
            <person name="Damasio A.R."/>
            <person name="Diallinas G."/>
            <person name="Emri T."/>
            <person name="Fekete E."/>
            <person name="Flipphi M."/>
            <person name="Freyberg S."/>
            <person name="Gallo A."/>
            <person name="Gournas C."/>
            <person name="Habgood R."/>
            <person name="Hainaut M."/>
            <person name="Harispe M.L."/>
            <person name="Henrissat B."/>
            <person name="Hilden K.S."/>
            <person name="Hope R."/>
            <person name="Hossain A."/>
            <person name="Karabika E."/>
            <person name="Karaffa L."/>
            <person name="Karanyi Z."/>
            <person name="Krasevec N."/>
            <person name="Kuo A."/>
            <person name="Kusch H."/>
            <person name="LaButti K."/>
            <person name="Lagendijk E.L."/>
            <person name="Lapidus A."/>
            <person name="Levasseur A."/>
            <person name="Lindquist E."/>
            <person name="Lipzen A."/>
            <person name="Logrieco A.F."/>
            <person name="MacCabe A."/>
            <person name="Maekelae M.R."/>
            <person name="Malavazi I."/>
            <person name="Melin P."/>
            <person name="Meyer V."/>
            <person name="Mielnichuk N."/>
            <person name="Miskei M."/>
            <person name="Molnar A.P."/>
            <person name="Mule G."/>
            <person name="Ngan C.Y."/>
            <person name="Orejas M."/>
            <person name="Orosz E."/>
            <person name="Ouedraogo J.P."/>
            <person name="Overkamp K.M."/>
            <person name="Park H.-S."/>
            <person name="Perrone G."/>
            <person name="Piumi F."/>
            <person name="Punt P.J."/>
            <person name="Ram A.F."/>
            <person name="Ramon A."/>
            <person name="Rauscher S."/>
            <person name="Record E."/>
            <person name="Riano-Pachon D.M."/>
            <person name="Robert V."/>
            <person name="Roehrig J."/>
            <person name="Ruller R."/>
            <person name="Salamov A."/>
            <person name="Salih N.S."/>
            <person name="Samson R.A."/>
            <person name="Sandor E."/>
            <person name="Sanguinetti M."/>
            <person name="Schuetze T."/>
            <person name="Sepcic K."/>
            <person name="Shelest E."/>
            <person name="Sherlock G."/>
            <person name="Sophianopoulou V."/>
            <person name="Squina F.M."/>
            <person name="Sun H."/>
            <person name="Susca A."/>
            <person name="Todd R.B."/>
            <person name="Tsang A."/>
            <person name="Unkles S.E."/>
            <person name="van de Wiele N."/>
            <person name="van Rossen-Uffink D."/>
            <person name="Oliveira J.V."/>
            <person name="Vesth T.C."/>
            <person name="Visser J."/>
            <person name="Yu J.-H."/>
            <person name="Zhou M."/>
            <person name="Andersen M.R."/>
            <person name="Archer D.B."/>
            <person name="Baker S.E."/>
            <person name="Benoit I."/>
            <person name="Brakhage A.A."/>
            <person name="Braus G.H."/>
            <person name="Fischer R."/>
            <person name="Frisvad J.C."/>
            <person name="Goldman G.H."/>
            <person name="Houbraken J."/>
            <person name="Oakley B."/>
            <person name="Pocsi I."/>
            <person name="Scazzocchio C."/>
            <person name="Seiboth B."/>
            <person name="vanKuyk P.A."/>
            <person name="Wortman J."/>
            <person name="Dyer P.S."/>
            <person name="Grigoriev I.V."/>
        </authorList>
    </citation>
    <scope>NUCLEOTIDE SEQUENCE [LARGE SCALE GENOMIC DNA]</scope>
    <source>
        <strain evidence="17">CBS 506.65</strain>
    </source>
</reference>
<evidence type="ECO:0000256" key="14">
    <source>
        <dbReference type="SAM" id="MobiDB-lite"/>
    </source>
</evidence>
<dbReference type="RefSeq" id="XP_022585785.1">
    <property type="nucleotide sequence ID" value="XM_022721718.1"/>
</dbReference>